<dbReference type="EMBL" id="GGEC01063855">
    <property type="protein sequence ID" value="MBX44339.1"/>
    <property type="molecule type" value="Transcribed_RNA"/>
</dbReference>
<reference evidence="1" key="1">
    <citation type="submission" date="2018-02" db="EMBL/GenBank/DDBJ databases">
        <title>Rhizophora mucronata_Transcriptome.</title>
        <authorList>
            <person name="Meera S.P."/>
            <person name="Sreeshan A."/>
            <person name="Augustine A."/>
        </authorList>
    </citation>
    <scope>NUCLEOTIDE SEQUENCE</scope>
    <source>
        <tissue evidence="1">Leaf</tissue>
    </source>
</reference>
<accession>A0A2P2NPB2</accession>
<organism evidence="1">
    <name type="scientific">Rhizophora mucronata</name>
    <name type="common">Asiatic mangrove</name>
    <dbReference type="NCBI Taxonomy" id="61149"/>
    <lineage>
        <taxon>Eukaryota</taxon>
        <taxon>Viridiplantae</taxon>
        <taxon>Streptophyta</taxon>
        <taxon>Embryophyta</taxon>
        <taxon>Tracheophyta</taxon>
        <taxon>Spermatophyta</taxon>
        <taxon>Magnoliopsida</taxon>
        <taxon>eudicotyledons</taxon>
        <taxon>Gunneridae</taxon>
        <taxon>Pentapetalae</taxon>
        <taxon>rosids</taxon>
        <taxon>fabids</taxon>
        <taxon>Malpighiales</taxon>
        <taxon>Rhizophoraceae</taxon>
        <taxon>Rhizophora</taxon>
    </lineage>
</organism>
<name>A0A2P2NPB2_RHIMU</name>
<evidence type="ECO:0000313" key="1">
    <source>
        <dbReference type="EMBL" id="MBX44339.1"/>
    </source>
</evidence>
<proteinExistence type="predicted"/>
<protein>
    <submittedName>
        <fullName evidence="1">Uncharacterized protein</fullName>
    </submittedName>
</protein>
<dbReference type="AlphaFoldDB" id="A0A2P2NPB2"/>
<sequence length="32" mass="3709">MTFNHAAYVMYPKKNAAYAKDLLHFQSHQLLG</sequence>